<feature type="DNA-binding region" description="H-T-H motif" evidence="4">
    <location>
        <begin position="27"/>
        <end position="46"/>
    </location>
</feature>
<dbReference type="InterPro" id="IPR036271">
    <property type="entry name" value="Tet_transcr_reg_TetR-rel_C_sf"/>
</dbReference>
<keyword evidence="1" id="KW-0805">Transcription regulation</keyword>
<reference evidence="6" key="1">
    <citation type="submission" date="2024-04" db="EMBL/GenBank/DDBJ databases">
        <authorList>
            <person name="Roder T."/>
            <person name="Oberhansli S."/>
            <person name="Kreuzer M."/>
        </authorList>
    </citation>
    <scope>NUCLEOTIDE SEQUENCE</scope>
    <source>
        <strain evidence="6">LWS13-1.2</strain>
    </source>
</reference>
<dbReference type="RefSeq" id="WP_349425882.1">
    <property type="nucleotide sequence ID" value="NZ_CP151632.1"/>
</dbReference>
<dbReference type="SUPFAM" id="SSF48498">
    <property type="entry name" value="Tetracyclin repressor-like, C-terminal domain"/>
    <property type="match status" value="1"/>
</dbReference>
<dbReference type="Pfam" id="PF00440">
    <property type="entry name" value="TetR_N"/>
    <property type="match status" value="1"/>
</dbReference>
<dbReference type="InterPro" id="IPR050109">
    <property type="entry name" value="HTH-type_TetR-like_transc_reg"/>
</dbReference>
<dbReference type="Gene3D" id="1.10.357.10">
    <property type="entry name" value="Tetracycline Repressor, domain 2"/>
    <property type="match status" value="1"/>
</dbReference>
<dbReference type="AlphaFoldDB" id="A0AAU6SDW0"/>
<dbReference type="InterPro" id="IPR009057">
    <property type="entry name" value="Homeodomain-like_sf"/>
</dbReference>
<dbReference type="GO" id="GO:0000976">
    <property type="term" value="F:transcription cis-regulatory region binding"/>
    <property type="evidence" value="ECO:0007669"/>
    <property type="project" value="TreeGrafter"/>
</dbReference>
<dbReference type="PANTHER" id="PTHR30055">
    <property type="entry name" value="HTH-TYPE TRANSCRIPTIONAL REGULATOR RUTR"/>
    <property type="match status" value="1"/>
</dbReference>
<evidence type="ECO:0000256" key="1">
    <source>
        <dbReference type="ARBA" id="ARBA00023015"/>
    </source>
</evidence>
<accession>A0AAU6SDW0</accession>
<dbReference type="GO" id="GO:0003700">
    <property type="term" value="F:DNA-binding transcription factor activity"/>
    <property type="evidence" value="ECO:0007669"/>
    <property type="project" value="TreeGrafter"/>
</dbReference>
<dbReference type="EMBL" id="CP151632">
    <property type="protein sequence ID" value="WZO35046.1"/>
    <property type="molecule type" value="Genomic_DNA"/>
</dbReference>
<evidence type="ECO:0000256" key="3">
    <source>
        <dbReference type="ARBA" id="ARBA00023163"/>
    </source>
</evidence>
<feature type="domain" description="HTH tetR-type" evidence="5">
    <location>
        <begin position="2"/>
        <end position="64"/>
    </location>
</feature>
<dbReference type="PROSITE" id="PS50977">
    <property type="entry name" value="HTH_TETR_2"/>
    <property type="match status" value="1"/>
</dbReference>
<evidence type="ECO:0000256" key="2">
    <source>
        <dbReference type="ARBA" id="ARBA00023125"/>
    </source>
</evidence>
<dbReference type="SUPFAM" id="SSF46689">
    <property type="entry name" value="Homeodomain-like"/>
    <property type="match status" value="1"/>
</dbReference>
<sequence length="202" mass="21683">MSPRADAVRSRERILEVARGRDARTLRLNDIARDAGVGIGTVYRHFPTVRALIEALSVETLMRLGAAADRAVAEPDAHAAFRGFLEDALTLQLQDSGLETVLTDLALTDPDLHDECTVARGKVFTGYDAVLSRAQRDGVVRRDLSVAQLQRLICGVEHAVRLGAPADRDLLLDILLSGMRPAALDSPAATTAAPIRRSAAIG</sequence>
<name>A0AAU6SDW0_9MICO</name>
<evidence type="ECO:0000259" key="5">
    <source>
        <dbReference type="PROSITE" id="PS50977"/>
    </source>
</evidence>
<organism evidence="6">
    <name type="scientific">Microbacterium sp. LWS13-1.2</name>
    <dbReference type="NCBI Taxonomy" id="3135264"/>
    <lineage>
        <taxon>Bacteria</taxon>
        <taxon>Bacillati</taxon>
        <taxon>Actinomycetota</taxon>
        <taxon>Actinomycetes</taxon>
        <taxon>Micrococcales</taxon>
        <taxon>Microbacteriaceae</taxon>
        <taxon>Microbacterium</taxon>
    </lineage>
</organism>
<dbReference type="PANTHER" id="PTHR30055:SF234">
    <property type="entry name" value="HTH-TYPE TRANSCRIPTIONAL REGULATOR BETI"/>
    <property type="match status" value="1"/>
</dbReference>
<dbReference type="InterPro" id="IPR001647">
    <property type="entry name" value="HTH_TetR"/>
</dbReference>
<dbReference type="Pfam" id="PF21597">
    <property type="entry name" value="TetR_C_43"/>
    <property type="match status" value="1"/>
</dbReference>
<keyword evidence="2 4" id="KW-0238">DNA-binding</keyword>
<proteinExistence type="predicted"/>
<dbReference type="InterPro" id="IPR049445">
    <property type="entry name" value="TetR_SbtR-like_C"/>
</dbReference>
<evidence type="ECO:0000256" key="4">
    <source>
        <dbReference type="PROSITE-ProRule" id="PRU00335"/>
    </source>
</evidence>
<evidence type="ECO:0000313" key="6">
    <source>
        <dbReference type="EMBL" id="WZO35046.1"/>
    </source>
</evidence>
<protein>
    <submittedName>
        <fullName evidence="6">TetR/AcrR family transcriptional regulator</fullName>
    </submittedName>
</protein>
<keyword evidence="3" id="KW-0804">Transcription</keyword>
<gene>
    <name evidence="6" type="ORF">MRBLWS13_002721</name>
</gene>